<feature type="domain" description="DUF5615" evidence="1">
    <location>
        <begin position="1"/>
        <end position="110"/>
    </location>
</feature>
<dbReference type="EMBL" id="DF820455">
    <property type="protein sequence ID" value="GAK49491.1"/>
    <property type="molecule type" value="Genomic_DNA"/>
</dbReference>
<sequence length="123" mass="14112">MKILADECVYQLTVNLLRKWGYTVITAQEVGLAGCSNGEVLRYAQHHQLAFLTRDKDFTDIRIYQPSDYHGIVVLKITPSNQGDVHHILRECLQILSFEQLHGTLVIVDRKKYRIIGLSEDSE</sequence>
<dbReference type="STRING" id="1499966.U14_00713"/>
<gene>
    <name evidence="2" type="ORF">U14_00713</name>
</gene>
<name>A0A0S6VW14_9BACT</name>
<protein>
    <recommendedName>
        <fullName evidence="1">DUF5615 domain-containing protein</fullName>
    </recommendedName>
</protein>
<dbReference type="HOGENOM" id="CLU_150003_0_0_0"/>
<dbReference type="Pfam" id="PF18480">
    <property type="entry name" value="DUF5615"/>
    <property type="match status" value="1"/>
</dbReference>
<dbReference type="InterPro" id="IPR041049">
    <property type="entry name" value="DUF5615"/>
</dbReference>
<accession>A0A0S6VW14</accession>
<dbReference type="AlphaFoldDB" id="A0A0S6VW14"/>
<evidence type="ECO:0000259" key="1">
    <source>
        <dbReference type="Pfam" id="PF18480"/>
    </source>
</evidence>
<reference evidence="2" key="1">
    <citation type="journal article" date="2015" name="PeerJ">
        <title>First genomic representation of candidate bacterial phylum KSB3 points to enhanced environmental sensing as a trigger of wastewater bulking.</title>
        <authorList>
            <person name="Sekiguchi Y."/>
            <person name="Ohashi A."/>
            <person name="Parks D.H."/>
            <person name="Yamauchi T."/>
            <person name="Tyson G.W."/>
            <person name="Hugenholtz P."/>
        </authorList>
    </citation>
    <scope>NUCLEOTIDE SEQUENCE [LARGE SCALE GENOMIC DNA]</scope>
</reference>
<evidence type="ECO:0000313" key="2">
    <source>
        <dbReference type="EMBL" id="GAK49491.1"/>
    </source>
</evidence>
<keyword evidence="3" id="KW-1185">Reference proteome</keyword>
<proteinExistence type="predicted"/>
<dbReference type="Proteomes" id="UP000030700">
    <property type="component" value="Unassembled WGS sequence"/>
</dbReference>
<evidence type="ECO:0000313" key="3">
    <source>
        <dbReference type="Proteomes" id="UP000030700"/>
    </source>
</evidence>
<organism evidence="2">
    <name type="scientific">Candidatus Moduliflexus flocculans</name>
    <dbReference type="NCBI Taxonomy" id="1499966"/>
    <lineage>
        <taxon>Bacteria</taxon>
        <taxon>Candidatus Moduliflexota</taxon>
        <taxon>Candidatus Moduliflexia</taxon>
        <taxon>Candidatus Moduliflexales</taxon>
        <taxon>Candidatus Moduliflexaceae</taxon>
    </lineage>
</organism>